<feature type="compositionally biased region" description="Polar residues" evidence="2">
    <location>
        <begin position="60"/>
        <end position="74"/>
    </location>
</feature>
<evidence type="ECO:0008006" key="6">
    <source>
        <dbReference type="Google" id="ProtNLM"/>
    </source>
</evidence>
<evidence type="ECO:0000256" key="1">
    <source>
        <dbReference type="SAM" id="Coils"/>
    </source>
</evidence>
<feature type="transmembrane region" description="Helical" evidence="3">
    <location>
        <begin position="89"/>
        <end position="116"/>
    </location>
</feature>
<dbReference type="InterPro" id="IPR011990">
    <property type="entry name" value="TPR-like_helical_dom_sf"/>
</dbReference>
<organism evidence="4 5">
    <name type="scientific">Coemansia erecta</name>
    <dbReference type="NCBI Taxonomy" id="147472"/>
    <lineage>
        <taxon>Eukaryota</taxon>
        <taxon>Fungi</taxon>
        <taxon>Fungi incertae sedis</taxon>
        <taxon>Zoopagomycota</taxon>
        <taxon>Kickxellomycotina</taxon>
        <taxon>Kickxellomycetes</taxon>
        <taxon>Kickxellales</taxon>
        <taxon>Kickxellaceae</taxon>
        <taxon>Coemansia</taxon>
    </lineage>
</organism>
<dbReference type="AlphaFoldDB" id="A0A9W8CTJ1"/>
<reference evidence="4" key="1">
    <citation type="submission" date="2022-07" db="EMBL/GenBank/DDBJ databases">
        <title>Phylogenomic reconstructions and comparative analyses of Kickxellomycotina fungi.</title>
        <authorList>
            <person name="Reynolds N.K."/>
            <person name="Stajich J.E."/>
            <person name="Barry K."/>
            <person name="Grigoriev I.V."/>
            <person name="Crous P."/>
            <person name="Smith M.E."/>
        </authorList>
    </citation>
    <scope>NUCLEOTIDE SEQUENCE</scope>
    <source>
        <strain evidence="4">NBRC 32514</strain>
    </source>
</reference>
<keyword evidence="1" id="KW-0175">Coiled coil</keyword>
<accession>A0A9W8CTJ1</accession>
<evidence type="ECO:0000256" key="3">
    <source>
        <dbReference type="SAM" id="Phobius"/>
    </source>
</evidence>
<keyword evidence="5" id="KW-1185">Reference proteome</keyword>
<comment type="caution">
    <text evidence="4">The sequence shown here is derived from an EMBL/GenBank/DDBJ whole genome shotgun (WGS) entry which is preliminary data.</text>
</comment>
<protein>
    <recommendedName>
        <fullName evidence="6">TPR-like protein</fullName>
    </recommendedName>
</protein>
<dbReference type="EMBL" id="JANBOJ010000055">
    <property type="protein sequence ID" value="KAJ1723731.1"/>
    <property type="molecule type" value="Genomic_DNA"/>
</dbReference>
<sequence length="443" mass="48746">MWKLGQIAGYRAGAWSSKVLARGSGAASGSRLYTSEGSGMLKGTPKFTRMRPKSAKPKQGGSQANEPNANSEWGTSGRPELNRKNLGRLMFIGGAVATGVGLMGVAAYYIGTYLYLRSKWPVSENIDSSTARHLLYLATYYERLEPNPKRALAALEKALDIVAISNGKSAPLAQDSLDALDIKVRITECLYNVGRSADAANDIRKILPDLSKKAGSDETMAEARALLYRISVVLGKTCADDSRFNDAISAYGIGLHAVKQLKQDFVHKFNSANLLQYTELDNINLKEAVITMLLAEAFNANNDTSTAETLFQSVLVSVKQHKAHLDVAPRIVTDIRTFKDDWACLDVQAMVYLAKIQGNSDNGDSALLWIESAESALTNRSDFGIPRCIDCMSEIYSELGRISELKGDNKKALRKYREAYETARLNFRDTQDKYLVDVKRLES</sequence>
<keyword evidence="3" id="KW-0812">Transmembrane</keyword>
<name>A0A9W8CTJ1_9FUNG</name>
<feature type="region of interest" description="Disordered" evidence="2">
    <location>
        <begin position="28"/>
        <end position="78"/>
    </location>
</feature>
<evidence type="ECO:0000256" key="2">
    <source>
        <dbReference type="SAM" id="MobiDB-lite"/>
    </source>
</evidence>
<gene>
    <name evidence="4" type="ORF">LPJ53_001956</name>
</gene>
<keyword evidence="3" id="KW-1133">Transmembrane helix</keyword>
<keyword evidence="3" id="KW-0472">Membrane</keyword>
<dbReference type="Gene3D" id="1.25.40.10">
    <property type="entry name" value="Tetratricopeptide repeat domain"/>
    <property type="match status" value="1"/>
</dbReference>
<evidence type="ECO:0000313" key="5">
    <source>
        <dbReference type="Proteomes" id="UP001149813"/>
    </source>
</evidence>
<proteinExistence type="predicted"/>
<dbReference type="OrthoDB" id="5307922at2759"/>
<feature type="coiled-coil region" evidence="1">
    <location>
        <begin position="402"/>
        <end position="433"/>
    </location>
</feature>
<dbReference type="Proteomes" id="UP001149813">
    <property type="component" value="Unassembled WGS sequence"/>
</dbReference>
<evidence type="ECO:0000313" key="4">
    <source>
        <dbReference type="EMBL" id="KAJ1723731.1"/>
    </source>
</evidence>